<dbReference type="Proteomes" id="UP000576792">
    <property type="component" value="Unassembled WGS sequence"/>
</dbReference>
<keyword evidence="4" id="KW-1185">Reference proteome</keyword>
<organism evidence="3 4">
    <name type="scientific">Brevibacterium marinum</name>
    <dbReference type="NCBI Taxonomy" id="418643"/>
    <lineage>
        <taxon>Bacteria</taxon>
        <taxon>Bacillati</taxon>
        <taxon>Actinomycetota</taxon>
        <taxon>Actinomycetes</taxon>
        <taxon>Micrococcales</taxon>
        <taxon>Brevibacteriaceae</taxon>
        <taxon>Brevibacterium</taxon>
    </lineage>
</organism>
<name>A0A846S054_9MICO</name>
<feature type="region of interest" description="Disordered" evidence="1">
    <location>
        <begin position="1"/>
        <end position="98"/>
    </location>
</feature>
<dbReference type="Pfam" id="PF14110">
    <property type="entry name" value="DUF4282"/>
    <property type="match status" value="1"/>
</dbReference>
<evidence type="ECO:0000313" key="3">
    <source>
        <dbReference type="EMBL" id="NJC56840.1"/>
    </source>
</evidence>
<feature type="compositionally biased region" description="Polar residues" evidence="1">
    <location>
        <begin position="120"/>
        <end position="129"/>
    </location>
</feature>
<keyword evidence="2" id="KW-0812">Transmembrane</keyword>
<feature type="compositionally biased region" description="Low complexity" evidence="1">
    <location>
        <begin position="130"/>
        <end position="140"/>
    </location>
</feature>
<dbReference type="InterPro" id="IPR025557">
    <property type="entry name" value="DUF4282"/>
</dbReference>
<feature type="compositionally biased region" description="Polar residues" evidence="1">
    <location>
        <begin position="1"/>
        <end position="27"/>
    </location>
</feature>
<feature type="compositionally biased region" description="Polar residues" evidence="1">
    <location>
        <begin position="86"/>
        <end position="98"/>
    </location>
</feature>
<keyword evidence="2" id="KW-0472">Membrane</keyword>
<gene>
    <name evidence="3" type="ORF">BKA07_001875</name>
</gene>
<evidence type="ECO:0000256" key="1">
    <source>
        <dbReference type="SAM" id="MobiDB-lite"/>
    </source>
</evidence>
<dbReference type="RefSeq" id="WP_167950653.1">
    <property type="nucleotide sequence ID" value="NZ_BAAAPQ010000025.1"/>
</dbReference>
<feature type="compositionally biased region" description="Polar residues" evidence="1">
    <location>
        <begin position="46"/>
        <end position="63"/>
    </location>
</feature>
<evidence type="ECO:0000313" key="4">
    <source>
        <dbReference type="Proteomes" id="UP000576792"/>
    </source>
</evidence>
<feature type="transmembrane region" description="Helical" evidence="2">
    <location>
        <begin position="249"/>
        <end position="271"/>
    </location>
</feature>
<evidence type="ECO:0000256" key="2">
    <source>
        <dbReference type="SAM" id="Phobius"/>
    </source>
</evidence>
<feature type="region of interest" description="Disordered" evidence="1">
    <location>
        <begin position="111"/>
        <end position="140"/>
    </location>
</feature>
<accession>A0A846S054</accession>
<dbReference type="AlphaFoldDB" id="A0A846S054"/>
<feature type="transmembrane region" description="Helical" evidence="2">
    <location>
        <begin position="204"/>
        <end position="237"/>
    </location>
</feature>
<sequence>MSTPQNPNSESDANNDQNDLTDQQTPHPNDPQASAAEEGPDADQSYAGSAQYGQGSQFSPAEQDNQRENQPHLYDQQQQQARGGQYNPQDEYNPGQYDQSVYQGQTQYDQGARYDHGGQYNPQGQYFQPGSQDQFGQPTQQGQFYQGADYAQPNQGVYAGSQHPQFAAYGQPGSPGGQPRNSGFFRSLFDFRFDNFIAVKWAGFIYIIAIVVAALSWLGSIIGGILTGAAAGAAAGFYSDAPSFSPWPLLLAIIFGWILPALWVIFVRLALELIVANVKTAENTKRIADSVGH</sequence>
<proteinExistence type="predicted"/>
<evidence type="ECO:0008006" key="5">
    <source>
        <dbReference type="Google" id="ProtNLM"/>
    </source>
</evidence>
<keyword evidence="2" id="KW-1133">Transmembrane helix</keyword>
<comment type="caution">
    <text evidence="3">The sequence shown here is derived from an EMBL/GenBank/DDBJ whole genome shotgun (WGS) entry which is preliminary data.</text>
</comment>
<dbReference type="EMBL" id="JAATJN010000001">
    <property type="protein sequence ID" value="NJC56840.1"/>
    <property type="molecule type" value="Genomic_DNA"/>
</dbReference>
<protein>
    <recommendedName>
        <fullName evidence="5">DUF4282 domain-containing protein</fullName>
    </recommendedName>
</protein>
<reference evidence="3 4" key="1">
    <citation type="submission" date="2020-03" db="EMBL/GenBank/DDBJ databases">
        <title>Sequencing the genomes of 1000 actinobacteria strains.</title>
        <authorList>
            <person name="Klenk H.-P."/>
        </authorList>
    </citation>
    <scope>NUCLEOTIDE SEQUENCE [LARGE SCALE GENOMIC DNA]</scope>
    <source>
        <strain evidence="3 4">DSM 18964</strain>
    </source>
</reference>